<keyword evidence="2" id="KW-0413">Isomerase</keyword>
<dbReference type="RefSeq" id="WP_035088225.1">
    <property type="nucleotide sequence ID" value="NZ_BMWS01000028.1"/>
</dbReference>
<sequence>MENLIEKFYTALNNRDAKTMISCYHDDVVFKDPAFGKLKGDKAKAMWQMLCKNAQNFKVEFSLIKANNHNGSAHWEAWYTFSKTGKSVHNKIDAQFEFKDGKIIKHIDHFNLHKWASQALGWKGVLLGGTGFFKKKLIGQTNKMLDKFMAS</sequence>
<dbReference type="Gene3D" id="3.10.450.50">
    <property type="match status" value="1"/>
</dbReference>
<feature type="domain" description="SnoaL-like" evidence="1">
    <location>
        <begin position="5"/>
        <end position="106"/>
    </location>
</feature>
<dbReference type="SUPFAM" id="SSF54427">
    <property type="entry name" value="NTF2-like"/>
    <property type="match status" value="1"/>
</dbReference>
<protein>
    <submittedName>
        <fullName evidence="2">Ketosteroid isomerase</fullName>
    </submittedName>
</protein>
<evidence type="ECO:0000313" key="2">
    <source>
        <dbReference type="EMBL" id="GGX29590.1"/>
    </source>
</evidence>
<name>A0A918N5I2_9FLAO</name>
<dbReference type="Pfam" id="PF12680">
    <property type="entry name" value="SnoaL_2"/>
    <property type="match status" value="1"/>
</dbReference>
<dbReference type="InterPro" id="IPR032710">
    <property type="entry name" value="NTF2-like_dom_sf"/>
</dbReference>
<reference evidence="2 3" key="1">
    <citation type="journal article" date="2014" name="Int. J. Syst. Evol. Microbiol.">
        <title>Complete genome sequence of Corynebacterium casei LMG S-19264T (=DSM 44701T), isolated from a smear-ripened cheese.</title>
        <authorList>
            <consortium name="US DOE Joint Genome Institute (JGI-PGF)"/>
            <person name="Walter F."/>
            <person name="Albersmeier A."/>
            <person name="Kalinowski J."/>
            <person name="Ruckert C."/>
        </authorList>
    </citation>
    <scope>NUCLEOTIDE SEQUENCE [LARGE SCALE GENOMIC DNA]</scope>
    <source>
        <strain evidence="2 3">KCTC 12285</strain>
    </source>
</reference>
<comment type="caution">
    <text evidence="2">The sequence shown here is derived from an EMBL/GenBank/DDBJ whole genome shotgun (WGS) entry which is preliminary data.</text>
</comment>
<proteinExistence type="predicted"/>
<dbReference type="AlphaFoldDB" id="A0A918N5I2"/>
<evidence type="ECO:0000313" key="3">
    <source>
        <dbReference type="Proteomes" id="UP000601108"/>
    </source>
</evidence>
<evidence type="ECO:0000259" key="1">
    <source>
        <dbReference type="Pfam" id="PF12680"/>
    </source>
</evidence>
<dbReference type="GO" id="GO:0016853">
    <property type="term" value="F:isomerase activity"/>
    <property type="evidence" value="ECO:0007669"/>
    <property type="project" value="UniProtKB-KW"/>
</dbReference>
<dbReference type="InterPro" id="IPR037401">
    <property type="entry name" value="SnoaL-like"/>
</dbReference>
<gene>
    <name evidence="2" type="ORF">GCM10007384_33420</name>
</gene>
<organism evidence="2 3">
    <name type="scientific">Aquimarina muelleri</name>
    <dbReference type="NCBI Taxonomy" id="279356"/>
    <lineage>
        <taxon>Bacteria</taxon>
        <taxon>Pseudomonadati</taxon>
        <taxon>Bacteroidota</taxon>
        <taxon>Flavobacteriia</taxon>
        <taxon>Flavobacteriales</taxon>
        <taxon>Flavobacteriaceae</taxon>
        <taxon>Aquimarina</taxon>
    </lineage>
</organism>
<dbReference type="Proteomes" id="UP000601108">
    <property type="component" value="Unassembled WGS sequence"/>
</dbReference>
<dbReference type="EMBL" id="BMWS01000028">
    <property type="protein sequence ID" value="GGX29590.1"/>
    <property type="molecule type" value="Genomic_DNA"/>
</dbReference>
<keyword evidence="3" id="KW-1185">Reference proteome</keyword>
<accession>A0A918N5I2</accession>